<dbReference type="EMBL" id="FNCF01000002">
    <property type="protein sequence ID" value="SDG09369.1"/>
    <property type="molecule type" value="Genomic_DNA"/>
</dbReference>
<name>A0A1G7RGV5_9ACTN</name>
<evidence type="ECO:0000313" key="2">
    <source>
        <dbReference type="Proteomes" id="UP000198863"/>
    </source>
</evidence>
<dbReference type="OrthoDB" id="3780655at2"/>
<gene>
    <name evidence="1" type="ORF">SAMN05660324_1878</name>
</gene>
<reference evidence="2" key="1">
    <citation type="submission" date="2016-10" db="EMBL/GenBank/DDBJ databases">
        <authorList>
            <person name="Varghese N."/>
            <person name="Submissions S."/>
        </authorList>
    </citation>
    <scope>NUCLEOTIDE SEQUENCE [LARGE SCALE GENOMIC DNA]</scope>
    <source>
        <strain evidence="2">DSM 44526</strain>
    </source>
</reference>
<evidence type="ECO:0008006" key="3">
    <source>
        <dbReference type="Google" id="ProtNLM"/>
    </source>
</evidence>
<sequence length="541" mass="59485">MQHIVQVLPVVDGVVYQVADAACRIISVRFAGRRVWSFQERAEAAPAGVGADLAVDAAGDHGLVRFQPWPDALREHLTGTTEVGLVAEAARAGARPDAEVAAPFSPDGSPEPLEVTDLHGRRMVVNKWGRLGHAIVDAPPGMVDRMLDSTDRVRALVQGVLGDRVYVTGGTLLGPVREGRLLPHDDDADLAYLSRHEHPLDVTLEAFELGRVLRAAGLQVLRLSVGHLQVVVDHEGAPDHYVDVFTGFLLDGVWHQPFAIRAPAREDELLPPRPLQVVDRVQPAPREPERMLVELFGEGWRVPDPAYTFDVPAPAVDRFYGWFADYHAEREDWDQEVLAGRTTASPARTDLSGFAAWVDRRTGVGRSLLDLGCGAGADARVWAARGRTVEALDYSRYAVDLARRSLLPGDPAPALRVLNLLDLRAVVRLGAELAARPDPWTVVGRRLLNAVEDRGRDNVWRLCGMLLRPDGDAHFDLVDGDAHPGVPDYRRLRLEQVVAEAAGHGLELVEAVPAHEPVRWFGRSDEPLVPMVRTTFRRRTT</sequence>
<dbReference type="Proteomes" id="UP000198863">
    <property type="component" value="Unassembled WGS sequence"/>
</dbReference>
<protein>
    <recommendedName>
        <fullName evidence="3">Methyltransferase domain-containing protein</fullName>
    </recommendedName>
</protein>
<dbReference type="SUPFAM" id="SSF53335">
    <property type="entry name" value="S-adenosyl-L-methionine-dependent methyltransferases"/>
    <property type="match status" value="1"/>
</dbReference>
<organism evidence="1 2">
    <name type="scientific">Klenkia brasiliensis</name>
    <dbReference type="NCBI Taxonomy" id="333142"/>
    <lineage>
        <taxon>Bacteria</taxon>
        <taxon>Bacillati</taxon>
        <taxon>Actinomycetota</taxon>
        <taxon>Actinomycetes</taxon>
        <taxon>Geodermatophilales</taxon>
        <taxon>Geodermatophilaceae</taxon>
        <taxon>Klenkia</taxon>
    </lineage>
</organism>
<accession>A0A1G7RGV5</accession>
<dbReference type="RefSeq" id="WP_091061627.1">
    <property type="nucleotide sequence ID" value="NZ_FNCF01000002.1"/>
</dbReference>
<dbReference type="AlphaFoldDB" id="A0A1G7RGV5"/>
<keyword evidence="2" id="KW-1185">Reference proteome</keyword>
<dbReference type="Gene3D" id="3.40.50.150">
    <property type="entry name" value="Vaccinia Virus protein VP39"/>
    <property type="match status" value="1"/>
</dbReference>
<proteinExistence type="predicted"/>
<evidence type="ECO:0000313" key="1">
    <source>
        <dbReference type="EMBL" id="SDG09369.1"/>
    </source>
</evidence>
<dbReference type="InterPro" id="IPR029063">
    <property type="entry name" value="SAM-dependent_MTases_sf"/>
</dbReference>